<dbReference type="Pfam" id="PF20222">
    <property type="entry name" value="DUF6581"/>
    <property type="match status" value="1"/>
</dbReference>
<feature type="region of interest" description="Disordered" evidence="1">
    <location>
        <begin position="1051"/>
        <end position="1114"/>
    </location>
</feature>
<feature type="compositionally biased region" description="Basic and acidic residues" evidence="1">
    <location>
        <begin position="1085"/>
        <end position="1099"/>
    </location>
</feature>
<feature type="compositionally biased region" description="Basic and acidic residues" evidence="1">
    <location>
        <begin position="2033"/>
        <end position="2042"/>
    </location>
</feature>
<feature type="region of interest" description="Disordered" evidence="1">
    <location>
        <begin position="504"/>
        <end position="543"/>
    </location>
</feature>
<feature type="compositionally biased region" description="Acidic residues" evidence="1">
    <location>
        <begin position="1463"/>
        <end position="1491"/>
    </location>
</feature>
<feature type="region of interest" description="Disordered" evidence="1">
    <location>
        <begin position="1392"/>
        <end position="1413"/>
    </location>
</feature>
<dbReference type="OrthoDB" id="5403573at2759"/>
<organism evidence="3 4">
    <name type="scientific">Coleophoma crateriformis</name>
    <dbReference type="NCBI Taxonomy" id="565419"/>
    <lineage>
        <taxon>Eukaryota</taxon>
        <taxon>Fungi</taxon>
        <taxon>Dikarya</taxon>
        <taxon>Ascomycota</taxon>
        <taxon>Pezizomycotina</taxon>
        <taxon>Leotiomycetes</taxon>
        <taxon>Helotiales</taxon>
        <taxon>Dermateaceae</taxon>
        <taxon>Coleophoma</taxon>
    </lineage>
</organism>
<protein>
    <recommendedName>
        <fullName evidence="2">Transcription factor tau subunit sfc3/Tfc3 C-terminal domain-containing protein</fullName>
    </recommendedName>
</protein>
<feature type="compositionally biased region" description="Polar residues" evidence="1">
    <location>
        <begin position="1051"/>
        <end position="1061"/>
    </location>
</feature>
<sequence length="2595" mass="287129">MSLIEGSPAGMEEAKAAELRKTLEGNTPSSGDDEFVDAQEEILDSATATATATARDRDGDGDIPKQQDGLAGQRDSVDVTYSQLASTEGHDESPPIITPRKRGRPRKPVAPTKPTEDAASEDGQDEARRQFHGQSVSSGVDTVIPKKRGRPRKVPLPQVAPEPEPQESPSGTRTSSRPHKAPLQYEPSSEPEPRRKSSIKPTSATKTRTPTKPKVVRAASTPDVESESDEDDRQRRAGVARVYIDPTGSARNRTSGKSKVLGRPRKSMIAVFKSDKLKNPNHLEENIGNWLDRWTEIEAEKIMEKEKEHERKAEERRQKAREKFRAKAAVSTVEKAVLHPEDASEVEGVDLELPSTGICSTLALPPIAKPFTQALEESSPVTLAPPIGITNVPQHTQASLTSSPLSPRSVNPDLPPPVSIPSTFSNNFAQIATAIEPADEFPNTPALNPSLGHRHLDQQNTPHATESLGSAGTPMASPIIPKPSIPSWFTAQKPAATYVSPFGKSLPASTASEAQQRTTGYVSPFSKPPFPSDALGTQKPASSYVSPFSKPSLSINAFGVQEPIVDYVSPFSKPPAVSNTHVVQASAISTASESLKAVNSSVIMNCEKDAEPSTKSETLEFQSNIDSAPSNPSLSPTSMVVQRSPSQLESDSRRHSSRTPSRKDSITSINPESSKTALNQRDSTASNGLETELICYLCKKEYTTRYGLNHHLTKSQSKCKTKHCASIGPHSSYTRPDSSDTVITSTSPALVVERPPVTTQLSDSQVPASPKPTMTLQPLSLSLIDKVKNLGKVSPPAYKSSYASPYAVTTLPRATTTPYPSTPIPNTSTRSDSSRNTAENGFSCRQPSHPGEASTAAKAPTIFQSPLPGPSARPYQSIYPSAFEPPRPYKSVYSSTDSALKTPGKSVADSQLQTPARPSYTQLPDSNSSRPPCHSSDISSPGVAPGGSSQSADLGLNHNPSSIPGPQMNEKNVNPQARKSFNNGSQVAITGQTPQQQFAATMGWTSDQGQGSMHAGLPDFVRVSAGSPMSGVVEQSFDDFYGHLHQRNVRSLTPQTPQTPHSPALRVVKQPMSGTKDLPRSASRNKNDRSGSISLDRESTPVVPTTPQKTKKQLEEETEAALTTATVVEIPNTAARISAVFNGLVGNFVLSADKLTLTFIGVTQTMESLPHLVLKVENLVSNPVIAQAGKIVDFSIKAKTLTGPKVYKFKMSSKETSLELAKVFKKDLLKAKVAATLQQKLSADIATIPKNSDNPSIVDKPFTCSTCDGKWLNKEGLSYHVRFSRTRCNPNWVPVVKEDKPKPGRKRKAQTEVVPENEEELSLWTPTPSYLPHPDTGAWNQIVIHSSVNRRTQRKRQKKLFEEHVPILDDEIPGDLIWVWDHALAYLPNAKTGAWDQTPAPPSKAPRRSIKKAKAVKPLPIPVEVKEDSLESTISEESSDAETDNWVLENDVSRKRRRKQDSDFESEDDAFVLDEAEDEDDGFLENDVDASDSDAFEDSIDVIIGPRKPSVGAKPSRRSRRKLVSRNQGAMFTKDDNALVTPGSRKKAKSVWRNPNVKNPMTEEEKAAKRARAILRQQTWPTAPTFMPNPETGAWDQPAQARVKVPYKPFVRGEHRLPEPVTYMQAPDGSWSIRPFGHGVRPIFARPSRRAQGNPNLDKYLEKIESSFRPVIMPKKRMLGPAPLSRHLLRDLARSSETPEGDDEQQASNNTPKRRYQKRPRVLDSDDDDEFGPRISKRTKRPVRGYRRGSTADNDVEESNILQIVEHTEFRRVTRGLKAQISSTKQEQKEDPMTKKLDAYTGRQVNPGLGSLPDAYGLPSFISHSQLHVSHVPSRKPSFDFLAPNTQLGDEVSSIGSGSVFSRPGEMVFPESMPPDERYEVRFSEHLVIRGDQGIWPTFLAEEEGESFTLQGWWPTAKWFLDNTFTSDLSLEDIFDTIPDKLGPTESYLSPEWVRFLYEIESVAEWEQGAGKYLLCSGTLAPEYRWIAHGMKSLDRPGEAESNEIQWLDENAYTVETIPYASLQVSEGSPPRGEPETRERPNKRPRISAPKRPSGRPARIDGKYDTQKRYKNRTQTALPADLKGLYESIEDAASKFGVQVAPTEEGSSRRQRTNTQEGAMSSEQESRLLVATVVQRTVTGGLDQTIDWVLVGRQFPDFSMNHLKRKWEELSKHQKALVEKVGRAFQEPFLIAYENGDIPPIDYDNLPAYDWKSLTDWTIKNVDFTIEIQTKDLPSSREMLNHKYDMIPENPADRDWRDSYFHLSTAGYKRLEIMSHHQNTVGPHPQQNVGEVDDFAIVKSWARASTFTPDQDWVNGHDKIAERKLRSLDKNFVKEVIEDLISSKVIAHKSKQKRPLPGRHFEVGSSFIDSLRKHMKENQFVEAANFKAYLDDQFLNPDGESRRHGVPLDWMADEGTIMCITNLQAHGRIELRSPNIPTNKWGFTNGGYETRRMDKKNLRFNMSIFPTPTYIFTQQIPEIHSLAHIAPPSQGPSGAIPVWCDIAELLMESLWRRILVAVIGILSLRSGTTLQELKREFAPALEDWDLALLLQWAETVGVVLPCAADTILVGPAVEGLEGWRAGEWWWLLVGVVCRQ</sequence>
<feature type="compositionally biased region" description="Polar residues" evidence="1">
    <location>
        <begin position="908"/>
        <end position="930"/>
    </location>
</feature>
<feature type="compositionally biased region" description="Polar residues" evidence="1">
    <location>
        <begin position="729"/>
        <end position="747"/>
    </location>
</feature>
<feature type="region of interest" description="Disordered" evidence="1">
    <location>
        <begin position="1506"/>
        <end position="1526"/>
    </location>
</feature>
<gene>
    <name evidence="3" type="ORF">BP5796_00744</name>
</gene>
<feature type="region of interest" description="Disordered" evidence="1">
    <location>
        <begin position="812"/>
        <end position="979"/>
    </location>
</feature>
<dbReference type="Proteomes" id="UP000256328">
    <property type="component" value="Unassembled WGS sequence"/>
</dbReference>
<feature type="compositionally biased region" description="Acidic residues" evidence="1">
    <location>
        <begin position="31"/>
        <end position="43"/>
    </location>
</feature>
<feature type="region of interest" description="Disordered" evidence="1">
    <location>
        <begin position="1694"/>
        <end position="1752"/>
    </location>
</feature>
<feature type="compositionally biased region" description="Basic and acidic residues" evidence="1">
    <location>
        <begin position="608"/>
        <end position="618"/>
    </location>
</feature>
<feature type="compositionally biased region" description="Basic residues" evidence="1">
    <location>
        <begin position="254"/>
        <end position="266"/>
    </location>
</feature>
<feature type="compositionally biased region" description="Polar residues" evidence="1">
    <location>
        <begin position="619"/>
        <end position="649"/>
    </location>
</feature>
<accession>A0A3D8T959</accession>
<keyword evidence="4" id="KW-1185">Reference proteome</keyword>
<dbReference type="EMBL" id="PDLN01000001">
    <property type="protein sequence ID" value="RDW94981.1"/>
    <property type="molecule type" value="Genomic_DNA"/>
</dbReference>
<feature type="region of interest" description="Disordered" evidence="1">
    <location>
        <begin position="608"/>
        <end position="684"/>
    </location>
</feature>
<dbReference type="InterPro" id="IPR046488">
    <property type="entry name" value="Sfc3/Tfc3_C"/>
</dbReference>
<feature type="compositionally biased region" description="Low complexity" evidence="1">
    <location>
        <begin position="826"/>
        <end position="837"/>
    </location>
</feature>
<feature type="compositionally biased region" description="Polar residues" evidence="1">
    <location>
        <begin position="2113"/>
        <end position="2123"/>
    </location>
</feature>
<evidence type="ECO:0000256" key="1">
    <source>
        <dbReference type="SAM" id="MobiDB-lite"/>
    </source>
</evidence>
<proteinExistence type="predicted"/>
<feature type="compositionally biased region" description="Polar residues" evidence="1">
    <location>
        <begin position="666"/>
        <end position="684"/>
    </location>
</feature>
<feature type="compositionally biased region" description="Polar residues" evidence="1">
    <location>
        <begin position="458"/>
        <end position="470"/>
    </location>
</feature>
<feature type="compositionally biased region" description="Basic and acidic residues" evidence="1">
    <location>
        <begin position="12"/>
        <end position="23"/>
    </location>
</feature>
<evidence type="ECO:0000313" key="4">
    <source>
        <dbReference type="Proteomes" id="UP000256328"/>
    </source>
</evidence>
<feature type="compositionally biased region" description="Polar residues" evidence="1">
    <location>
        <begin position="507"/>
        <end position="521"/>
    </location>
</feature>
<feature type="compositionally biased region" description="Basic and acidic residues" evidence="1">
    <location>
        <begin position="2058"/>
        <end position="2068"/>
    </location>
</feature>
<feature type="region of interest" description="Disordered" evidence="1">
    <location>
        <begin position="1453"/>
        <end position="1491"/>
    </location>
</feature>
<comment type="caution">
    <text evidence="3">The sequence shown here is derived from an EMBL/GenBank/DDBJ whole genome shotgun (WGS) entry which is preliminary data.</text>
</comment>
<feature type="region of interest" description="Disordered" evidence="1">
    <location>
        <begin position="2021"/>
        <end position="2076"/>
    </location>
</feature>
<evidence type="ECO:0000259" key="2">
    <source>
        <dbReference type="Pfam" id="PF20222"/>
    </source>
</evidence>
<feature type="domain" description="Transcription factor tau subunit sfc3/Tfc3 C-terminal" evidence="2">
    <location>
        <begin position="2117"/>
        <end position="2534"/>
    </location>
</feature>
<feature type="region of interest" description="Disordered" evidence="1">
    <location>
        <begin position="2098"/>
        <end position="2124"/>
    </location>
</feature>
<feature type="compositionally biased region" description="Basic residues" evidence="1">
    <location>
        <begin position="1735"/>
        <end position="1747"/>
    </location>
</feature>
<reference evidence="3 4" key="1">
    <citation type="journal article" date="2018" name="IMA Fungus">
        <title>IMA Genome-F 9: Draft genome sequence of Annulohypoxylon stygium, Aspergillus mulundensis, Berkeleyomyces basicola (syn. Thielaviopsis basicola), Ceratocystis smalleyi, two Cercospora beticola strains, Coleophoma cylindrospora, Fusarium fracticaudum, Phialophora cf. hyalina, and Morchella septimelata.</title>
        <authorList>
            <person name="Wingfield B.D."/>
            <person name="Bills G.F."/>
            <person name="Dong Y."/>
            <person name="Huang W."/>
            <person name="Nel W.J."/>
            <person name="Swalarsk-Parry B.S."/>
            <person name="Vaghefi N."/>
            <person name="Wilken P.M."/>
            <person name="An Z."/>
            <person name="de Beer Z.W."/>
            <person name="De Vos L."/>
            <person name="Chen L."/>
            <person name="Duong T.A."/>
            <person name="Gao Y."/>
            <person name="Hammerbacher A."/>
            <person name="Kikkert J.R."/>
            <person name="Li Y."/>
            <person name="Li H."/>
            <person name="Li K."/>
            <person name="Li Q."/>
            <person name="Liu X."/>
            <person name="Ma X."/>
            <person name="Naidoo K."/>
            <person name="Pethybridge S.J."/>
            <person name="Sun J."/>
            <person name="Steenkamp E.T."/>
            <person name="van der Nest M.A."/>
            <person name="van Wyk S."/>
            <person name="Wingfield M.J."/>
            <person name="Xiong C."/>
            <person name="Yue Q."/>
            <person name="Zhang X."/>
        </authorList>
    </citation>
    <scope>NUCLEOTIDE SEQUENCE [LARGE SCALE GENOMIC DNA]</scope>
    <source>
        <strain evidence="3 4">BP5796</strain>
    </source>
</reference>
<feature type="region of interest" description="Disordered" evidence="1">
    <location>
        <begin position="719"/>
        <end position="747"/>
    </location>
</feature>
<name>A0A3D8T959_9HELO</name>
<feature type="compositionally biased region" description="Basic and acidic residues" evidence="1">
    <location>
        <begin position="54"/>
        <end position="65"/>
    </location>
</feature>
<feature type="region of interest" description="Disordered" evidence="1">
    <location>
        <begin position="438"/>
        <end position="477"/>
    </location>
</feature>
<feature type="region of interest" description="Disordered" evidence="1">
    <location>
        <begin position="1299"/>
        <end position="1319"/>
    </location>
</feature>
<evidence type="ECO:0000313" key="3">
    <source>
        <dbReference type="EMBL" id="RDW94981.1"/>
    </source>
</evidence>
<feature type="compositionally biased region" description="Basic residues" evidence="1">
    <location>
        <begin position="1515"/>
        <end position="1524"/>
    </location>
</feature>
<feature type="compositionally biased region" description="Polar residues" evidence="1">
    <location>
        <begin position="947"/>
        <end position="979"/>
    </location>
</feature>
<feature type="region of interest" description="Disordered" evidence="1">
    <location>
        <begin position="1"/>
        <end position="266"/>
    </location>
</feature>